<comment type="caution">
    <text evidence="1">The sequence shown here is derived from an EMBL/GenBank/DDBJ whole genome shotgun (WGS) entry which is preliminary data.</text>
</comment>
<dbReference type="EMBL" id="CAJMWT010005128">
    <property type="protein sequence ID" value="CAE6502024.1"/>
    <property type="molecule type" value="Genomic_DNA"/>
</dbReference>
<dbReference type="Proteomes" id="UP000663843">
    <property type="component" value="Unassembled WGS sequence"/>
</dbReference>
<sequence>MVETVKDSSLTGKIESLLAESFFRTLDTVPLKKPVGKLESSEITPSLEPVMTKPTSLEAKKAGRKGLISNTATSTKYERKEEFHGLEGFPYRFRCLPSGLGESPFNGFSIAEKRAKVKEAIDGSTNPSHMQTPKKSGHLEHFACSFCSRRNMYYRLIY</sequence>
<proteinExistence type="predicted"/>
<evidence type="ECO:0000313" key="2">
    <source>
        <dbReference type="Proteomes" id="UP000663843"/>
    </source>
</evidence>
<reference evidence="1" key="1">
    <citation type="submission" date="2021-01" db="EMBL/GenBank/DDBJ databases">
        <authorList>
            <person name="Kaushik A."/>
        </authorList>
    </citation>
    <scope>NUCLEOTIDE SEQUENCE</scope>
    <source>
        <strain evidence="1">AG2-2IIIB</strain>
    </source>
</reference>
<evidence type="ECO:0000313" key="1">
    <source>
        <dbReference type="EMBL" id="CAE6502024.1"/>
    </source>
</evidence>
<name>A0A8H3CXS9_9AGAM</name>
<gene>
    <name evidence="1" type="ORF">RDB_LOCUS140668</name>
</gene>
<accession>A0A8H3CXS9</accession>
<protein>
    <submittedName>
        <fullName evidence="1">Uncharacterized protein</fullName>
    </submittedName>
</protein>
<organism evidence="1 2">
    <name type="scientific">Rhizoctonia solani</name>
    <dbReference type="NCBI Taxonomy" id="456999"/>
    <lineage>
        <taxon>Eukaryota</taxon>
        <taxon>Fungi</taxon>
        <taxon>Dikarya</taxon>
        <taxon>Basidiomycota</taxon>
        <taxon>Agaricomycotina</taxon>
        <taxon>Agaricomycetes</taxon>
        <taxon>Cantharellales</taxon>
        <taxon>Ceratobasidiaceae</taxon>
        <taxon>Rhizoctonia</taxon>
    </lineage>
</organism>
<dbReference type="AlphaFoldDB" id="A0A8H3CXS9"/>